<evidence type="ECO:0000313" key="1">
    <source>
        <dbReference type="EMBL" id="KAI3751630.1"/>
    </source>
</evidence>
<dbReference type="EMBL" id="CM042012">
    <property type="protein sequence ID" value="KAI3751630.1"/>
    <property type="molecule type" value="Genomic_DNA"/>
</dbReference>
<protein>
    <submittedName>
        <fullName evidence="1">Uncharacterized protein</fullName>
    </submittedName>
</protein>
<accession>A0ACB9DYZ5</accession>
<gene>
    <name evidence="1" type="ORF">L2E82_22721</name>
</gene>
<proteinExistence type="predicted"/>
<keyword evidence="2" id="KW-1185">Reference proteome</keyword>
<evidence type="ECO:0000313" key="2">
    <source>
        <dbReference type="Proteomes" id="UP001055811"/>
    </source>
</evidence>
<sequence length="126" mass="14231">MTTFNSVVKTILERNGLHSHIPCIPGIPWSSQFWKEMDSIPTYLAFQGFLGLIILGIQPFQFRLHKEFYANPAHKVIEKSIGMFVAERKAAILRDKGVSLKANVVVTKMIDKGVTSFQKLCSFCMP</sequence>
<name>A0ACB9DYZ5_CICIN</name>
<reference evidence="1 2" key="2">
    <citation type="journal article" date="2022" name="Mol. Ecol. Resour.">
        <title>The genomes of chicory, endive, great burdock and yacon provide insights into Asteraceae paleo-polyploidization history and plant inulin production.</title>
        <authorList>
            <person name="Fan W."/>
            <person name="Wang S."/>
            <person name="Wang H."/>
            <person name="Wang A."/>
            <person name="Jiang F."/>
            <person name="Liu H."/>
            <person name="Zhao H."/>
            <person name="Xu D."/>
            <person name="Zhang Y."/>
        </authorList>
    </citation>
    <scope>NUCLEOTIDE SEQUENCE [LARGE SCALE GENOMIC DNA]</scope>
    <source>
        <strain evidence="2">cv. Punajuju</strain>
        <tissue evidence="1">Leaves</tissue>
    </source>
</reference>
<comment type="caution">
    <text evidence="1">The sequence shown here is derived from an EMBL/GenBank/DDBJ whole genome shotgun (WGS) entry which is preliminary data.</text>
</comment>
<dbReference type="Proteomes" id="UP001055811">
    <property type="component" value="Linkage Group LG04"/>
</dbReference>
<reference evidence="2" key="1">
    <citation type="journal article" date="2022" name="Mol. Ecol. Resour.">
        <title>The genomes of chicory, endive, great burdock and yacon provide insights into Asteraceae palaeo-polyploidization history and plant inulin production.</title>
        <authorList>
            <person name="Fan W."/>
            <person name="Wang S."/>
            <person name="Wang H."/>
            <person name="Wang A."/>
            <person name="Jiang F."/>
            <person name="Liu H."/>
            <person name="Zhao H."/>
            <person name="Xu D."/>
            <person name="Zhang Y."/>
        </authorList>
    </citation>
    <scope>NUCLEOTIDE SEQUENCE [LARGE SCALE GENOMIC DNA]</scope>
    <source>
        <strain evidence="2">cv. Punajuju</strain>
    </source>
</reference>
<organism evidence="1 2">
    <name type="scientific">Cichorium intybus</name>
    <name type="common">Chicory</name>
    <dbReference type="NCBI Taxonomy" id="13427"/>
    <lineage>
        <taxon>Eukaryota</taxon>
        <taxon>Viridiplantae</taxon>
        <taxon>Streptophyta</taxon>
        <taxon>Embryophyta</taxon>
        <taxon>Tracheophyta</taxon>
        <taxon>Spermatophyta</taxon>
        <taxon>Magnoliopsida</taxon>
        <taxon>eudicotyledons</taxon>
        <taxon>Gunneridae</taxon>
        <taxon>Pentapetalae</taxon>
        <taxon>asterids</taxon>
        <taxon>campanulids</taxon>
        <taxon>Asterales</taxon>
        <taxon>Asteraceae</taxon>
        <taxon>Cichorioideae</taxon>
        <taxon>Cichorieae</taxon>
        <taxon>Cichoriinae</taxon>
        <taxon>Cichorium</taxon>
    </lineage>
</organism>